<dbReference type="NCBIfam" id="TIGR04183">
    <property type="entry name" value="Por_Secre_tail"/>
    <property type="match status" value="1"/>
</dbReference>
<evidence type="ECO:0000313" key="3">
    <source>
        <dbReference type="EMBL" id="GGH69031.1"/>
    </source>
</evidence>
<reference evidence="3" key="1">
    <citation type="journal article" date="2014" name="Int. J. Syst. Evol. Microbiol.">
        <title>Complete genome sequence of Corynebacterium casei LMG S-19264T (=DSM 44701T), isolated from a smear-ripened cheese.</title>
        <authorList>
            <consortium name="US DOE Joint Genome Institute (JGI-PGF)"/>
            <person name="Walter F."/>
            <person name="Albersmeier A."/>
            <person name="Kalinowski J."/>
            <person name="Ruckert C."/>
        </authorList>
    </citation>
    <scope>NUCLEOTIDE SEQUENCE</scope>
    <source>
        <strain evidence="3">CGMCC 1.15290</strain>
    </source>
</reference>
<name>A0A917J195_9BACT</name>
<comment type="caution">
    <text evidence="3">The sequence shown here is derived from an EMBL/GenBank/DDBJ whole genome shotgun (WGS) entry which is preliminary data.</text>
</comment>
<feature type="domain" description="Rhamnogalacturonan lyase family 11 C-terminal" evidence="2">
    <location>
        <begin position="113"/>
        <end position="562"/>
    </location>
</feature>
<dbReference type="InterPro" id="IPR013783">
    <property type="entry name" value="Ig-like_fold"/>
</dbReference>
<keyword evidence="4" id="KW-1185">Reference proteome</keyword>
<dbReference type="SUPFAM" id="SSF69318">
    <property type="entry name" value="Integrin alpha N-terminal domain"/>
    <property type="match status" value="1"/>
</dbReference>
<protein>
    <submittedName>
        <fullName evidence="3">Rhamnogalacturonan endolyase YesW</fullName>
    </submittedName>
</protein>
<dbReference type="Pfam" id="PF21348">
    <property type="entry name" value="RGL11_C"/>
    <property type="match status" value="1"/>
</dbReference>
<dbReference type="Proteomes" id="UP000627292">
    <property type="component" value="Unassembled WGS sequence"/>
</dbReference>
<dbReference type="InterPro" id="IPR049366">
    <property type="entry name" value="RGL11_C"/>
</dbReference>
<evidence type="ECO:0000259" key="2">
    <source>
        <dbReference type="Pfam" id="PF21348"/>
    </source>
</evidence>
<feature type="domain" description="Rhamnogalacturonan I lyase beta-sheet" evidence="1">
    <location>
        <begin position="1"/>
        <end position="88"/>
    </location>
</feature>
<dbReference type="Pfam" id="PF18370">
    <property type="entry name" value="RGI_lyase"/>
    <property type="match status" value="1"/>
</dbReference>
<dbReference type="PANTHER" id="PTHR43118">
    <property type="entry name" value="RHAMNOGALACTURONAN LYASE (EUROFUNG)"/>
    <property type="match status" value="1"/>
</dbReference>
<gene>
    <name evidence="3" type="primary">yesW</name>
    <name evidence="3" type="ORF">GCM10011379_25920</name>
</gene>
<dbReference type="AlphaFoldDB" id="A0A917J195"/>
<dbReference type="Gene3D" id="2.60.40.10">
    <property type="entry name" value="Immunoglobulins"/>
    <property type="match status" value="1"/>
</dbReference>
<dbReference type="InterPro" id="IPR026444">
    <property type="entry name" value="Secre_tail"/>
</dbReference>
<organism evidence="3 4">
    <name type="scientific">Filimonas zeae</name>
    <dbReference type="NCBI Taxonomy" id="1737353"/>
    <lineage>
        <taxon>Bacteria</taxon>
        <taxon>Pseudomonadati</taxon>
        <taxon>Bacteroidota</taxon>
        <taxon>Chitinophagia</taxon>
        <taxon>Chitinophagales</taxon>
        <taxon>Chitinophagaceae</taxon>
        <taxon>Filimonas</taxon>
    </lineage>
</organism>
<sequence length="674" mass="73039">MERLNRGVVAVRTGNNVFVSWRLLALDPSGIGFNLYRSANGGTAVKLNSAVLTGGTNFTDNSANLTQQNVYYVRPVISGVEQAASSTFRLAANAADKPCFTVPLRPGPAIHFAWVGDLDGDGEYDYIVDRLDYNGGGCRIEAYKRDGTFLWDVDYGPNSVNMNNISPGAATIDVGHWDGVTVYDLDQDGKAEVITKIANGVRFGDGNTWTNSSNTRQWMAVLDGQTGALKSYVTIPQDYSSVGPLACNLGIGYLNGTNPSIIGKFKNRNADGSFNMMICAFRYNGSTTTVQWKWLRGSSAAPDGHQIRIIDVDGNGTDEICEIGFCLNSNGTLRYSLAGQGVVHGDRTHIGKLDPNRAGMQGYAVQQDNPSGLQEYYYDANTGAILWKHIGAVADVGRGAAGDIDPRYNGFEVWSFGGVYNGPTNTKLTDDPARPYPNFRLWWDGDLLSENLNDEKIEKWNYTTSTFSRLVTMWNFDGATGSDRGAPMFYGDILGDWREEVIVTNADFSQLVIFTTNVPTSTRLYTLAHNPAYRNCMTIKGYMQSHHLDYFLGNGMATPPAPSIAYAGPGLTPGTVMAALATAKAAVTPELQINPNPIQGGTLAVRVKVPQAADYTFTISGMQGQVVFQKRLGKLAAGDFKTNIDINAVKLPAGTYVVGMQTKTGVLSTRVIKL</sequence>
<dbReference type="InterPro" id="IPR041624">
    <property type="entry name" value="RGI_lyase"/>
</dbReference>
<accession>A0A917J195</accession>
<dbReference type="InterPro" id="IPR028994">
    <property type="entry name" value="Integrin_alpha_N"/>
</dbReference>
<evidence type="ECO:0000259" key="1">
    <source>
        <dbReference type="Pfam" id="PF18370"/>
    </source>
</evidence>
<reference evidence="3" key="2">
    <citation type="submission" date="2020-09" db="EMBL/GenBank/DDBJ databases">
        <authorList>
            <person name="Sun Q."/>
            <person name="Zhou Y."/>
        </authorList>
    </citation>
    <scope>NUCLEOTIDE SEQUENCE</scope>
    <source>
        <strain evidence="3">CGMCC 1.15290</strain>
    </source>
</reference>
<dbReference type="PANTHER" id="PTHR43118:SF1">
    <property type="entry name" value="RHAMNOGALACTURONAN LYASE (EUROFUNG)"/>
    <property type="match status" value="1"/>
</dbReference>
<dbReference type="EMBL" id="BMIB01000003">
    <property type="protein sequence ID" value="GGH69031.1"/>
    <property type="molecule type" value="Genomic_DNA"/>
</dbReference>
<evidence type="ECO:0000313" key="4">
    <source>
        <dbReference type="Proteomes" id="UP000627292"/>
    </source>
</evidence>
<dbReference type="InterPro" id="IPR034641">
    <property type="entry name" value="RGL11"/>
</dbReference>
<proteinExistence type="predicted"/>